<keyword evidence="2" id="KW-1185">Reference proteome</keyword>
<gene>
    <name evidence="1" type="ORF">QEZ52_00255</name>
</gene>
<reference evidence="1 2" key="1">
    <citation type="submission" date="2023-04" db="EMBL/GenBank/DDBJ databases">
        <title>Complete genome sequence of Alisedimentitalea scapharcae.</title>
        <authorList>
            <person name="Rong J.-C."/>
            <person name="Yi M.-L."/>
            <person name="Zhao Q."/>
        </authorList>
    </citation>
    <scope>NUCLEOTIDE SEQUENCE [LARGE SCALE GENOMIC DNA]</scope>
    <source>
        <strain evidence="1 2">KCTC 42119</strain>
    </source>
</reference>
<accession>A0ABZ2XSD6</accession>
<dbReference type="Proteomes" id="UP001623232">
    <property type="component" value="Chromosome"/>
</dbReference>
<name>A0ABZ2XSD6_9RHOB</name>
<proteinExistence type="predicted"/>
<evidence type="ECO:0000313" key="1">
    <source>
        <dbReference type="EMBL" id="WZK89015.1"/>
    </source>
</evidence>
<dbReference type="RefSeq" id="WP_406646846.1">
    <property type="nucleotide sequence ID" value="NZ_CP123584.1"/>
</dbReference>
<protein>
    <submittedName>
        <fullName evidence="1">Uncharacterized protein</fullName>
    </submittedName>
</protein>
<evidence type="ECO:0000313" key="2">
    <source>
        <dbReference type="Proteomes" id="UP001623232"/>
    </source>
</evidence>
<organism evidence="1 2">
    <name type="scientific">Aliisedimentitalea scapharcae</name>
    <dbReference type="NCBI Taxonomy" id="1524259"/>
    <lineage>
        <taxon>Bacteria</taxon>
        <taxon>Pseudomonadati</taxon>
        <taxon>Pseudomonadota</taxon>
        <taxon>Alphaproteobacteria</taxon>
        <taxon>Rhodobacterales</taxon>
        <taxon>Roseobacteraceae</taxon>
        <taxon>Aliisedimentitalea</taxon>
    </lineage>
</organism>
<dbReference type="EMBL" id="CP123584">
    <property type="protein sequence ID" value="WZK89015.1"/>
    <property type="molecule type" value="Genomic_DNA"/>
</dbReference>
<sequence>MFRFLGALCGLVLVPVAPVFGEDMELKLKFSERYLACARENLGDDPARLACFDELMRDLPKWLEEGFVPVASCEIEDWKMQLRGNLPYMTGATTCPSGRLTYRMYDGETGEFVTSGFTYFEGYAFRDYPDTEAWPNSVDLKYTISDR</sequence>